<feature type="domain" description="Ig-like" evidence="13">
    <location>
        <begin position="429"/>
        <end position="525"/>
    </location>
</feature>
<feature type="domain" description="Fibronectin type-III" evidence="14">
    <location>
        <begin position="1205"/>
        <end position="1298"/>
    </location>
</feature>
<feature type="region of interest" description="Disordered" evidence="10">
    <location>
        <begin position="1783"/>
        <end position="1839"/>
    </location>
</feature>
<dbReference type="SMART" id="SM00409">
    <property type="entry name" value="IG"/>
    <property type="match status" value="10"/>
</dbReference>
<dbReference type="FunFam" id="2.60.40.10:FF:000093">
    <property type="entry name" value="Down syndrome cell adhesion molecule, isoform B"/>
    <property type="match status" value="1"/>
</dbReference>
<feature type="compositionally biased region" description="Basic and acidic residues" evidence="10">
    <location>
        <begin position="1650"/>
        <end position="1659"/>
    </location>
</feature>
<accession>A0A8D8YST9</accession>
<proteinExistence type="predicted"/>
<reference evidence="15" key="1">
    <citation type="submission" date="2021-05" db="EMBL/GenBank/DDBJ databases">
        <authorList>
            <person name="Alioto T."/>
            <person name="Alioto T."/>
            <person name="Gomez Garrido J."/>
        </authorList>
    </citation>
    <scope>NUCLEOTIDE SEQUENCE</scope>
</reference>
<dbReference type="EMBL" id="HBUF01392746">
    <property type="protein sequence ID" value="CAG6734481.1"/>
    <property type="molecule type" value="Transcribed_RNA"/>
</dbReference>
<evidence type="ECO:0000256" key="7">
    <source>
        <dbReference type="ARBA" id="ARBA00023136"/>
    </source>
</evidence>
<evidence type="ECO:0000256" key="9">
    <source>
        <dbReference type="ARBA" id="ARBA00023319"/>
    </source>
</evidence>
<dbReference type="PANTHER" id="PTHR44170:SF6">
    <property type="entry name" value="CONTACTIN"/>
    <property type="match status" value="1"/>
</dbReference>
<evidence type="ECO:0000313" key="15">
    <source>
        <dbReference type="EMBL" id="CAG6734483.1"/>
    </source>
</evidence>
<keyword evidence="5" id="KW-0130">Cell adhesion</keyword>
<evidence type="ECO:0000256" key="4">
    <source>
        <dbReference type="ARBA" id="ARBA00022737"/>
    </source>
</evidence>
<feature type="domain" description="Fibronectin type-III" evidence="14">
    <location>
        <begin position="1391"/>
        <end position="1484"/>
    </location>
</feature>
<feature type="domain" description="Ig-like" evidence="13">
    <location>
        <begin position="715"/>
        <end position="806"/>
    </location>
</feature>
<keyword evidence="7 11" id="KW-0472">Membrane</keyword>
<feature type="domain" description="Ig-like" evidence="13">
    <location>
        <begin position="130"/>
        <end position="224"/>
    </location>
</feature>
<keyword evidence="9" id="KW-0393">Immunoglobulin domain</keyword>
<feature type="region of interest" description="Disordered" evidence="10">
    <location>
        <begin position="1650"/>
        <end position="1683"/>
    </location>
</feature>
<evidence type="ECO:0000256" key="1">
    <source>
        <dbReference type="ARBA" id="ARBA00004479"/>
    </source>
</evidence>
<dbReference type="FunFam" id="2.60.40.10:FF:000017">
    <property type="entry name" value="Down syndrome cell adhesion molecule b"/>
    <property type="match status" value="1"/>
</dbReference>
<keyword evidence="8" id="KW-1015">Disulfide bond</keyword>
<dbReference type="CDD" id="cd00096">
    <property type="entry name" value="Ig"/>
    <property type="match status" value="2"/>
</dbReference>
<feature type="transmembrane region" description="Helical" evidence="11">
    <location>
        <begin position="1605"/>
        <end position="1627"/>
    </location>
</feature>
<dbReference type="InterPro" id="IPR056754">
    <property type="entry name" value="DSCAM/DSCAML_C"/>
</dbReference>
<feature type="domain" description="Ig-like" evidence="13">
    <location>
        <begin position="34"/>
        <end position="127"/>
    </location>
</feature>
<evidence type="ECO:0000256" key="12">
    <source>
        <dbReference type="SAM" id="SignalP"/>
    </source>
</evidence>
<keyword evidence="2 11" id="KW-0812">Transmembrane</keyword>
<dbReference type="GO" id="GO:0048812">
    <property type="term" value="P:neuron projection morphogenesis"/>
    <property type="evidence" value="ECO:0007669"/>
    <property type="project" value="UniProtKB-ARBA"/>
</dbReference>
<keyword evidence="6 11" id="KW-1133">Transmembrane helix</keyword>
<feature type="domain" description="Ig-like" evidence="13">
    <location>
        <begin position="1299"/>
        <end position="1387"/>
    </location>
</feature>
<evidence type="ECO:0000256" key="5">
    <source>
        <dbReference type="ARBA" id="ARBA00022889"/>
    </source>
</evidence>
<feature type="compositionally biased region" description="Low complexity" evidence="10">
    <location>
        <begin position="1817"/>
        <end position="1826"/>
    </location>
</feature>
<organism evidence="15">
    <name type="scientific">Cacopsylla melanoneura</name>
    <dbReference type="NCBI Taxonomy" id="428564"/>
    <lineage>
        <taxon>Eukaryota</taxon>
        <taxon>Metazoa</taxon>
        <taxon>Ecdysozoa</taxon>
        <taxon>Arthropoda</taxon>
        <taxon>Hexapoda</taxon>
        <taxon>Insecta</taxon>
        <taxon>Pterygota</taxon>
        <taxon>Neoptera</taxon>
        <taxon>Paraneoptera</taxon>
        <taxon>Hemiptera</taxon>
        <taxon>Sternorrhyncha</taxon>
        <taxon>Psylloidea</taxon>
        <taxon>Psyllidae</taxon>
        <taxon>Psyllinae</taxon>
        <taxon>Cacopsylla</taxon>
    </lineage>
</organism>
<feature type="domain" description="Ig-like" evidence="13">
    <location>
        <begin position="812"/>
        <end position="904"/>
    </location>
</feature>
<dbReference type="InterPro" id="IPR036116">
    <property type="entry name" value="FN3_sf"/>
</dbReference>
<feature type="domain" description="Ig-like" evidence="13">
    <location>
        <begin position="240"/>
        <end position="331"/>
    </location>
</feature>
<dbReference type="PROSITE" id="PS50853">
    <property type="entry name" value="FN3"/>
    <property type="match status" value="6"/>
</dbReference>
<feature type="domain" description="Ig-like" evidence="13">
    <location>
        <begin position="529"/>
        <end position="610"/>
    </location>
</feature>
<dbReference type="InterPro" id="IPR036179">
    <property type="entry name" value="Ig-like_dom_sf"/>
</dbReference>
<dbReference type="SMART" id="SM00060">
    <property type="entry name" value="FN3"/>
    <property type="match status" value="6"/>
</dbReference>
<name>A0A8D8YST9_9HEMI</name>
<evidence type="ECO:0000259" key="13">
    <source>
        <dbReference type="PROSITE" id="PS50835"/>
    </source>
</evidence>
<dbReference type="InterPro" id="IPR013783">
    <property type="entry name" value="Ig-like_fold"/>
</dbReference>
<dbReference type="SMART" id="SM00408">
    <property type="entry name" value="IGc2"/>
    <property type="match status" value="9"/>
</dbReference>
<dbReference type="SUPFAM" id="SSF49265">
    <property type="entry name" value="Fibronectin type III"/>
    <property type="match status" value="3"/>
</dbReference>
<feature type="signal peptide" evidence="12">
    <location>
        <begin position="1"/>
        <end position="26"/>
    </location>
</feature>
<dbReference type="Pfam" id="PF00041">
    <property type="entry name" value="fn3"/>
    <property type="match status" value="5"/>
</dbReference>
<dbReference type="Pfam" id="PF25059">
    <property type="entry name" value="FN3_DSCAM-DSCAML_C"/>
    <property type="match status" value="1"/>
</dbReference>
<dbReference type="FunFam" id="2.60.40.10:FF:000104">
    <property type="entry name" value="Down syndrome cell adhesion molecule b"/>
    <property type="match status" value="1"/>
</dbReference>
<dbReference type="GO" id="GO:0016020">
    <property type="term" value="C:membrane"/>
    <property type="evidence" value="ECO:0007669"/>
    <property type="project" value="UniProtKB-SubCell"/>
</dbReference>
<feature type="domain" description="Fibronectin type-III" evidence="14">
    <location>
        <begin position="1108"/>
        <end position="1201"/>
    </location>
</feature>
<feature type="compositionally biased region" description="Polar residues" evidence="10">
    <location>
        <begin position="1739"/>
        <end position="1748"/>
    </location>
</feature>
<dbReference type="InterPro" id="IPR013098">
    <property type="entry name" value="Ig_I-set"/>
</dbReference>
<comment type="subcellular location">
    <subcellularLocation>
        <location evidence="1">Membrane</location>
        <topology evidence="1">Single-pass type I membrane protein</topology>
    </subcellularLocation>
</comment>
<dbReference type="SUPFAM" id="SSF48726">
    <property type="entry name" value="Immunoglobulin"/>
    <property type="match status" value="10"/>
</dbReference>
<dbReference type="FunFam" id="2.60.40.10:FF:000333">
    <property type="entry name" value="Down syndrome cell adhesion molecule"/>
    <property type="match status" value="1"/>
</dbReference>
<dbReference type="Pfam" id="PF13927">
    <property type="entry name" value="Ig_3"/>
    <property type="match status" value="5"/>
</dbReference>
<evidence type="ECO:0000256" key="2">
    <source>
        <dbReference type="ARBA" id="ARBA00022692"/>
    </source>
</evidence>
<evidence type="ECO:0000256" key="10">
    <source>
        <dbReference type="SAM" id="MobiDB-lite"/>
    </source>
</evidence>
<dbReference type="EMBL" id="HBUF01392748">
    <property type="protein sequence ID" value="CAG6734483.1"/>
    <property type="molecule type" value="Transcribed_RNA"/>
</dbReference>
<sequence>MVCTGHRLHIIATTVVLLSSLHDVVASNSHLRGPLFSQEPPPLLEYSSASGTTLTCVAQGIPTPDIKWVDLHGKVVTYIPRLRELLTNGSLYIPPFPPEQFTSAIHSAVYRCEASNAMGSIVSRNVKLKPDMSSDYEISTGNSFVLRGNIAVLPCNVPTYSHNLLLIAWLREGVSEARSLIHSGGRYAITTAGALHIRDTSMEDSYIRYYCQTTHKLTGERKISPPSQVMVSEAEGNISPRIEQTTPTSKVKVGSSADLVCVSQASPPATYRWYKNRDGVLTEIRQGGILVRPMESILHFVRPQQTDAGRYVCVASNILGEDRRELELLVETPLRAFMQPLQQVVDVGSAAWFNCTIEGGRETPTVTWLKDSQVISGSSSTNNIFQHNIAALQIPSVTRSDRGMYQCLVTEQEDSAQATGQLMLGAVSPDLQQSFVEQTLNPGLPISLQCVVSGNPPPKISWFLDNTPLSPRSSSGYVIGSHVDPSSEMVISHLNVSSVGVHHGGVYTCIARNILGSVHHSASLNVYGPPTPRSAQNLTVVSGEDLYLRCPVSGHPISSTSWQRGSVLLPLSEKQQVFSNGTLYIKEVDGDSDKGQYSCVARNIQGQSASGYVFLNIMKPPVITPFSFLDNLQQGNRAHVSCSITSGDLPITIVWHKDGKPLPNDPDVQEQQMLFLSTLMFKKLSARHTGLYTCVVSNEASSSNYTAKLVVKVPPTWTVVPKDTVVLYQQSAVIDCQASGNPQPRIYWTRAREEAPNEFIPLDSDSRLLISANGSVVIRSADPLHEGFYSCNAENAIGKVLTKVVTLKVNVPAHFRMRSLNESGLAGQSITLACEADGDSPIRITWNYGDYLTGSQQQTIQSRRTQTGISSHLRLERLSRSHAKAYHCRATNDFGSDDMMIYLSVKEPPDPPEDLTVAELGSRWMRIDWVPSTGQVLHHLVQFRGSQDHWVNITVPGTSNTARLTGLKPSTEYSVRVIAVNDVGPGSPSKILDASTMKEAPSEPPTNVLIDNVSYQSIAVHWKPPPVSSWNGDLVGYQIIYRDISNTDTITQTRVKTIQSKHKTDYVLNKLKYYTKYEITVRVFNQIGAGPASSPQFVNTLEGVPEDPPRGIRCNALSSQSLRIRWEPPLASRRNGIIQGYKTFYKSMRLNSKSDFQKTTNLETNLHSLHKYTNYSIRVLAFTLTGDGVQSPPVYCMTDEDLPGPPESIKASVMSPDSLLISWQPPLEPNGLVLKYNIYVQHGKKPAMKEVVFGDSSMLYECRHLKDGVVYKIWVKAVTHVGEGDSSAVVLQTPTARAPAQIASFSRKIESSAQSVITLPCAIVGLPAPGRVWRMPSGNVIRDDESMYRILSDGSLYIGPLTKDMVGNYTCHAENIFGKDDIYYPVSFLSPPGVPNILLQSTTIHSISILWKPSYDGGAMITHYIVSYRDRTGDWQHLTVDSEYREFTLTQLKCGTHYKIYIKLVNSIGESKPSKTIAASTKGEVSGAALLEELVAINSTSVTLFLDAIPVGLCALSDVKVSYKPQDQSDWIDIPLTNTDEALETPLVIDNLLPATRYELMITARNDAGSTSKNYVFATLSVNGDIVPLELIPEHASSILTKLNVMIPAVTGIITIFIIALVGLVCFASKKRNNKRNELSDNSKCLIELQNKKNSETQQHHTYSPSPLRKGDSSLSAHKGSDTSGPDYEICPYATFSLPTANHTMQFQTFSQLDCYEGRPVVPHSNKSIGRSSRLKQHAMSQPQTSSPPDGLSLEISCISSQQTLPVGRKSHVVMQGGETCMFMSDSDSSGPRRYKQRPPLAEPTASSSMLEHLDSSTESAEASPEPNRKPMSMSRRAR</sequence>
<evidence type="ECO:0000256" key="11">
    <source>
        <dbReference type="SAM" id="Phobius"/>
    </source>
</evidence>
<feature type="domain" description="Ig-like" evidence="13">
    <location>
        <begin position="333"/>
        <end position="419"/>
    </location>
</feature>
<evidence type="ECO:0000256" key="3">
    <source>
        <dbReference type="ARBA" id="ARBA00022729"/>
    </source>
</evidence>
<dbReference type="Gene3D" id="2.60.40.10">
    <property type="entry name" value="Immunoglobulins"/>
    <property type="match status" value="16"/>
</dbReference>
<dbReference type="Pfam" id="PF07679">
    <property type="entry name" value="I-set"/>
    <property type="match status" value="3"/>
</dbReference>
<feature type="domain" description="Ig-like" evidence="13">
    <location>
        <begin position="621"/>
        <end position="710"/>
    </location>
</feature>
<protein>
    <submittedName>
        <fullName evidence="15">Down syndrome cell adhesion molecule-like protein Dscam2</fullName>
    </submittedName>
</protein>
<evidence type="ECO:0000256" key="8">
    <source>
        <dbReference type="ARBA" id="ARBA00023157"/>
    </source>
</evidence>
<dbReference type="PANTHER" id="PTHR44170">
    <property type="entry name" value="PROTEIN SIDEKICK"/>
    <property type="match status" value="1"/>
</dbReference>
<feature type="chain" id="PRO_5036262604" evidence="12">
    <location>
        <begin position="27"/>
        <end position="1839"/>
    </location>
</feature>
<feature type="domain" description="Fibronectin type-III" evidence="14">
    <location>
        <begin position="911"/>
        <end position="999"/>
    </location>
</feature>
<dbReference type="PROSITE" id="PS50835">
    <property type="entry name" value="IG_LIKE"/>
    <property type="match status" value="10"/>
</dbReference>
<dbReference type="InterPro" id="IPR003599">
    <property type="entry name" value="Ig_sub"/>
</dbReference>
<dbReference type="GO" id="GO:0098609">
    <property type="term" value="P:cell-cell adhesion"/>
    <property type="evidence" value="ECO:0007669"/>
    <property type="project" value="TreeGrafter"/>
</dbReference>
<feature type="domain" description="Fibronectin type-III" evidence="14">
    <location>
        <begin position="1487"/>
        <end position="1585"/>
    </location>
</feature>
<dbReference type="InterPro" id="IPR003961">
    <property type="entry name" value="FN3_dom"/>
</dbReference>
<keyword evidence="4" id="KW-0677">Repeat</keyword>
<dbReference type="CDD" id="cd00063">
    <property type="entry name" value="FN3"/>
    <property type="match status" value="6"/>
</dbReference>
<feature type="domain" description="Fibronectin type-III" evidence="14">
    <location>
        <begin position="1004"/>
        <end position="1103"/>
    </location>
</feature>
<dbReference type="FunFam" id="2.60.40.10:FF:000028">
    <property type="entry name" value="Neuronal cell adhesion molecule"/>
    <property type="match status" value="1"/>
</dbReference>
<dbReference type="InterPro" id="IPR003598">
    <property type="entry name" value="Ig_sub2"/>
</dbReference>
<dbReference type="EMBL" id="HBUF01047560">
    <property type="protein sequence ID" value="CAG6620362.1"/>
    <property type="molecule type" value="Transcribed_RNA"/>
</dbReference>
<feature type="region of interest" description="Disordered" evidence="10">
    <location>
        <begin position="1724"/>
        <end position="1752"/>
    </location>
</feature>
<evidence type="ECO:0000256" key="6">
    <source>
        <dbReference type="ARBA" id="ARBA00022989"/>
    </source>
</evidence>
<keyword evidence="3 12" id="KW-0732">Signal</keyword>
<dbReference type="InterPro" id="IPR007110">
    <property type="entry name" value="Ig-like_dom"/>
</dbReference>
<evidence type="ECO:0000259" key="14">
    <source>
        <dbReference type="PROSITE" id="PS50853"/>
    </source>
</evidence>